<gene>
    <name evidence="3" type="ORF">CWE12_09790</name>
</gene>
<feature type="signal peptide" evidence="2">
    <location>
        <begin position="1"/>
        <end position="20"/>
    </location>
</feature>
<keyword evidence="4" id="KW-1185">Reference proteome</keyword>
<protein>
    <recommendedName>
        <fullName evidence="5">Lipoprotein</fullName>
    </recommendedName>
</protein>
<feature type="chain" id="PRO_5046878336" description="Lipoprotein" evidence="2">
    <location>
        <begin position="21"/>
        <end position="82"/>
    </location>
</feature>
<dbReference type="Proteomes" id="UP000287410">
    <property type="component" value="Unassembled WGS sequence"/>
</dbReference>
<dbReference type="RefSeq" id="WP_126789530.1">
    <property type="nucleotide sequence ID" value="NZ_PIPN01000004.1"/>
</dbReference>
<evidence type="ECO:0000313" key="4">
    <source>
        <dbReference type="Proteomes" id="UP000287410"/>
    </source>
</evidence>
<feature type="region of interest" description="Disordered" evidence="1">
    <location>
        <begin position="45"/>
        <end position="66"/>
    </location>
</feature>
<evidence type="ECO:0000256" key="2">
    <source>
        <dbReference type="SAM" id="SignalP"/>
    </source>
</evidence>
<proteinExistence type="predicted"/>
<evidence type="ECO:0000313" key="3">
    <source>
        <dbReference type="EMBL" id="RUO29266.1"/>
    </source>
</evidence>
<evidence type="ECO:0008006" key="5">
    <source>
        <dbReference type="Google" id="ProtNLM"/>
    </source>
</evidence>
<accession>A0ABY0BXW0</accession>
<comment type="caution">
    <text evidence="3">The sequence shown here is derived from an EMBL/GenBank/DDBJ whole genome shotgun (WGS) entry which is preliminary data.</text>
</comment>
<dbReference type="EMBL" id="PIPN01000004">
    <property type="protein sequence ID" value="RUO29266.1"/>
    <property type="molecule type" value="Genomic_DNA"/>
</dbReference>
<evidence type="ECO:0000256" key="1">
    <source>
        <dbReference type="SAM" id="MobiDB-lite"/>
    </source>
</evidence>
<organism evidence="3 4">
    <name type="scientific">Aliidiomarina sedimenti</name>
    <dbReference type="NCBI Taxonomy" id="1933879"/>
    <lineage>
        <taxon>Bacteria</taxon>
        <taxon>Pseudomonadati</taxon>
        <taxon>Pseudomonadota</taxon>
        <taxon>Gammaproteobacteria</taxon>
        <taxon>Alteromonadales</taxon>
        <taxon>Idiomarinaceae</taxon>
        <taxon>Aliidiomarina</taxon>
    </lineage>
</organism>
<sequence length="82" mass="8882">MLTKTKWALLAATTALTLSACGGFDYGDDSGLWTMDRECDDPRFVDVPGTPGGMASSLDEDDTRRDATDCQGLHKAGWIEPR</sequence>
<keyword evidence="2" id="KW-0732">Signal</keyword>
<dbReference type="PROSITE" id="PS51257">
    <property type="entry name" value="PROKAR_LIPOPROTEIN"/>
    <property type="match status" value="1"/>
</dbReference>
<reference evidence="3 4" key="1">
    <citation type="journal article" date="2018" name="Front. Microbiol.">
        <title>Genome-Based Analysis Reveals the Taxonomy and Diversity of the Family Idiomarinaceae.</title>
        <authorList>
            <person name="Liu Y."/>
            <person name="Lai Q."/>
            <person name="Shao Z."/>
        </authorList>
    </citation>
    <scope>NUCLEOTIDE SEQUENCE [LARGE SCALE GENOMIC DNA]</scope>
    <source>
        <strain evidence="3 4">GBSy1</strain>
    </source>
</reference>
<name>A0ABY0BXW0_9GAMM</name>